<keyword evidence="2" id="KW-1185">Reference proteome</keyword>
<dbReference type="Proteomes" id="UP000059680">
    <property type="component" value="Chromosome 11"/>
</dbReference>
<reference evidence="1 2" key="3">
    <citation type="journal article" date="2013" name="Rice">
        <title>Improvement of the Oryza sativa Nipponbare reference genome using next generation sequence and optical map data.</title>
        <authorList>
            <person name="Kawahara Y."/>
            <person name="de la Bastide M."/>
            <person name="Hamilton J.P."/>
            <person name="Kanamori H."/>
            <person name="McCombie W.R."/>
            <person name="Ouyang S."/>
            <person name="Schwartz D.C."/>
            <person name="Tanaka T."/>
            <person name="Wu J."/>
            <person name="Zhou S."/>
            <person name="Childs K.L."/>
            <person name="Davidson R.M."/>
            <person name="Lin H."/>
            <person name="Quesada-Ocampo L."/>
            <person name="Vaillancourt B."/>
            <person name="Sakai H."/>
            <person name="Lee S.S."/>
            <person name="Kim J."/>
            <person name="Numa H."/>
            <person name="Itoh T."/>
            <person name="Buell C.R."/>
            <person name="Matsumoto T."/>
        </authorList>
    </citation>
    <scope>NUCLEOTIDE SEQUENCE [LARGE SCALE GENOMIC DNA]</scope>
    <source>
        <strain evidence="2">cv. Nipponbare</strain>
    </source>
</reference>
<dbReference type="PROSITE" id="PS51257">
    <property type="entry name" value="PROKAR_LIPOPROTEIN"/>
    <property type="match status" value="1"/>
</dbReference>
<name>A0A0P0Y0J5_ORYSJ</name>
<dbReference type="Gramene" id="Os11t0208850-00">
    <property type="protein sequence ID" value="Os11t0208850-00"/>
    <property type="gene ID" value="Os11g0208850"/>
</dbReference>
<reference evidence="1 2" key="2">
    <citation type="journal article" date="2013" name="Plant Cell Physiol.">
        <title>Rice Annotation Project Database (RAP-DB): an integrative and interactive database for rice genomics.</title>
        <authorList>
            <person name="Sakai H."/>
            <person name="Lee S.S."/>
            <person name="Tanaka T."/>
            <person name="Numa H."/>
            <person name="Kim J."/>
            <person name="Kawahara Y."/>
            <person name="Wakimoto H."/>
            <person name="Yang C.C."/>
            <person name="Iwamoto M."/>
            <person name="Abe T."/>
            <person name="Yamada Y."/>
            <person name="Muto A."/>
            <person name="Inokuchi H."/>
            <person name="Ikemura T."/>
            <person name="Matsumoto T."/>
            <person name="Sasaki T."/>
            <person name="Itoh T."/>
        </authorList>
    </citation>
    <scope>NUCLEOTIDE SEQUENCE [LARGE SCALE GENOMIC DNA]</scope>
    <source>
        <strain evidence="2">cv. Nipponbare</strain>
    </source>
</reference>
<dbReference type="AlphaFoldDB" id="A0A0P0Y0J5"/>
<reference evidence="2" key="1">
    <citation type="journal article" date="2005" name="Nature">
        <title>The map-based sequence of the rice genome.</title>
        <authorList>
            <consortium name="International rice genome sequencing project (IRGSP)"/>
            <person name="Matsumoto T."/>
            <person name="Wu J."/>
            <person name="Kanamori H."/>
            <person name="Katayose Y."/>
            <person name="Fujisawa M."/>
            <person name="Namiki N."/>
            <person name="Mizuno H."/>
            <person name="Yamamoto K."/>
            <person name="Antonio B.A."/>
            <person name="Baba T."/>
            <person name="Sakata K."/>
            <person name="Nagamura Y."/>
            <person name="Aoki H."/>
            <person name="Arikawa K."/>
            <person name="Arita K."/>
            <person name="Bito T."/>
            <person name="Chiden Y."/>
            <person name="Fujitsuka N."/>
            <person name="Fukunaka R."/>
            <person name="Hamada M."/>
            <person name="Harada C."/>
            <person name="Hayashi A."/>
            <person name="Hijishita S."/>
            <person name="Honda M."/>
            <person name="Hosokawa S."/>
            <person name="Ichikawa Y."/>
            <person name="Idonuma A."/>
            <person name="Iijima M."/>
            <person name="Ikeda M."/>
            <person name="Ikeno M."/>
            <person name="Ito K."/>
            <person name="Ito S."/>
            <person name="Ito T."/>
            <person name="Ito Y."/>
            <person name="Ito Y."/>
            <person name="Iwabuchi A."/>
            <person name="Kamiya K."/>
            <person name="Karasawa W."/>
            <person name="Kurita K."/>
            <person name="Katagiri S."/>
            <person name="Kikuta A."/>
            <person name="Kobayashi H."/>
            <person name="Kobayashi N."/>
            <person name="Machita K."/>
            <person name="Maehara T."/>
            <person name="Masukawa M."/>
            <person name="Mizubayashi T."/>
            <person name="Mukai Y."/>
            <person name="Nagasaki H."/>
            <person name="Nagata Y."/>
            <person name="Naito S."/>
            <person name="Nakashima M."/>
            <person name="Nakama Y."/>
            <person name="Nakamichi Y."/>
            <person name="Nakamura M."/>
            <person name="Meguro A."/>
            <person name="Negishi M."/>
            <person name="Ohta I."/>
            <person name="Ohta T."/>
            <person name="Okamoto M."/>
            <person name="Ono N."/>
            <person name="Saji S."/>
            <person name="Sakaguchi M."/>
            <person name="Sakai K."/>
            <person name="Shibata M."/>
            <person name="Shimokawa T."/>
            <person name="Song J."/>
            <person name="Takazaki Y."/>
            <person name="Terasawa K."/>
            <person name="Tsugane M."/>
            <person name="Tsuji K."/>
            <person name="Ueda S."/>
            <person name="Waki K."/>
            <person name="Yamagata H."/>
            <person name="Yamamoto M."/>
            <person name="Yamamoto S."/>
            <person name="Yamane H."/>
            <person name="Yoshiki S."/>
            <person name="Yoshihara R."/>
            <person name="Yukawa K."/>
            <person name="Zhong H."/>
            <person name="Yano M."/>
            <person name="Yuan Q."/>
            <person name="Ouyang S."/>
            <person name="Liu J."/>
            <person name="Jones K.M."/>
            <person name="Gansberger K."/>
            <person name="Moffat K."/>
            <person name="Hill J."/>
            <person name="Bera J."/>
            <person name="Fadrosh D."/>
            <person name="Jin S."/>
            <person name="Johri S."/>
            <person name="Kim M."/>
            <person name="Overton L."/>
            <person name="Reardon M."/>
            <person name="Tsitrin T."/>
            <person name="Vuong H."/>
            <person name="Weaver B."/>
            <person name="Ciecko A."/>
            <person name="Tallon L."/>
            <person name="Jackson J."/>
            <person name="Pai G."/>
            <person name="Aken S.V."/>
            <person name="Utterback T."/>
            <person name="Reidmuller S."/>
            <person name="Feldblyum T."/>
            <person name="Hsiao J."/>
            <person name="Zismann V."/>
            <person name="Iobst S."/>
            <person name="de Vazeille A.R."/>
            <person name="Buell C.R."/>
            <person name="Ying K."/>
            <person name="Li Y."/>
            <person name="Lu T."/>
            <person name="Huang Y."/>
            <person name="Zhao Q."/>
            <person name="Feng Q."/>
            <person name="Zhang L."/>
            <person name="Zhu J."/>
            <person name="Weng Q."/>
            <person name="Mu J."/>
            <person name="Lu Y."/>
            <person name="Fan D."/>
            <person name="Liu Y."/>
            <person name="Guan J."/>
            <person name="Zhang Y."/>
            <person name="Yu S."/>
            <person name="Liu X."/>
            <person name="Zhang Y."/>
            <person name="Hong G."/>
            <person name="Han B."/>
            <person name="Choisne N."/>
            <person name="Demange N."/>
            <person name="Orjeda G."/>
            <person name="Samain S."/>
            <person name="Cattolico L."/>
            <person name="Pelletier E."/>
            <person name="Couloux A."/>
            <person name="Segurens B."/>
            <person name="Wincker P."/>
            <person name="D'Hont A."/>
            <person name="Scarpelli C."/>
            <person name="Weissenbach J."/>
            <person name="Salanoubat M."/>
            <person name="Quetier F."/>
            <person name="Yu Y."/>
            <person name="Kim H.R."/>
            <person name="Rambo T."/>
            <person name="Currie J."/>
            <person name="Collura K."/>
            <person name="Luo M."/>
            <person name="Yang T."/>
            <person name="Ammiraju J.S.S."/>
            <person name="Engler F."/>
            <person name="Soderlund C."/>
            <person name="Wing R.A."/>
            <person name="Palmer L.E."/>
            <person name="de la Bastide M."/>
            <person name="Spiegel L."/>
            <person name="Nascimento L."/>
            <person name="Zutavern T."/>
            <person name="O'Shaughnessy A."/>
            <person name="Dike S."/>
            <person name="Dedhia N."/>
            <person name="Preston R."/>
            <person name="Balija V."/>
            <person name="McCombie W.R."/>
            <person name="Chow T."/>
            <person name="Chen H."/>
            <person name="Chung M."/>
            <person name="Chen C."/>
            <person name="Shaw J."/>
            <person name="Wu H."/>
            <person name="Hsiao K."/>
            <person name="Chao Y."/>
            <person name="Chu M."/>
            <person name="Cheng C."/>
            <person name="Hour A."/>
            <person name="Lee P."/>
            <person name="Lin S."/>
            <person name="Lin Y."/>
            <person name="Liou J."/>
            <person name="Liu S."/>
            <person name="Hsing Y."/>
            <person name="Raghuvanshi S."/>
            <person name="Mohanty A."/>
            <person name="Bharti A.K."/>
            <person name="Gaur A."/>
            <person name="Gupta V."/>
            <person name="Kumar D."/>
            <person name="Ravi V."/>
            <person name="Vij S."/>
            <person name="Kapur A."/>
            <person name="Khurana P."/>
            <person name="Khurana P."/>
            <person name="Khurana J.P."/>
            <person name="Tyagi A.K."/>
            <person name="Gaikwad K."/>
            <person name="Singh A."/>
            <person name="Dalal V."/>
            <person name="Srivastava S."/>
            <person name="Dixit A."/>
            <person name="Pal A.K."/>
            <person name="Ghazi I.A."/>
            <person name="Yadav M."/>
            <person name="Pandit A."/>
            <person name="Bhargava A."/>
            <person name="Sureshbabu K."/>
            <person name="Batra K."/>
            <person name="Sharma T.R."/>
            <person name="Mohapatra T."/>
            <person name="Singh N.K."/>
            <person name="Messing J."/>
            <person name="Nelson A.B."/>
            <person name="Fuks G."/>
            <person name="Kavchok S."/>
            <person name="Keizer G."/>
            <person name="Linton E."/>
            <person name="Llaca V."/>
            <person name="Song R."/>
            <person name="Tanyolac B."/>
            <person name="Young S."/>
            <person name="Ho-Il K."/>
            <person name="Hahn J.H."/>
            <person name="Sangsakoo G."/>
            <person name="Vanavichit A."/>
            <person name="de Mattos Luiz.A.T."/>
            <person name="Zimmer P.D."/>
            <person name="Malone G."/>
            <person name="Dellagostin O."/>
            <person name="de Oliveira A.C."/>
            <person name="Bevan M."/>
            <person name="Bancroft I."/>
            <person name="Minx P."/>
            <person name="Cordum H."/>
            <person name="Wilson R."/>
            <person name="Cheng Z."/>
            <person name="Jin W."/>
            <person name="Jiang J."/>
            <person name="Leong S.A."/>
            <person name="Iwama H."/>
            <person name="Gojobori T."/>
            <person name="Itoh T."/>
            <person name="Niimura Y."/>
            <person name="Fujii Y."/>
            <person name="Habara T."/>
            <person name="Sakai H."/>
            <person name="Sato Y."/>
            <person name="Wilson G."/>
            <person name="Kumar K."/>
            <person name="McCouch S."/>
            <person name="Juretic N."/>
            <person name="Hoen D."/>
            <person name="Wright S."/>
            <person name="Bruskiewich R."/>
            <person name="Bureau T."/>
            <person name="Miyao A."/>
            <person name="Hirochika H."/>
            <person name="Nishikawa T."/>
            <person name="Kadowaki K."/>
            <person name="Sugiura M."/>
            <person name="Burr B."/>
            <person name="Sasaki T."/>
        </authorList>
    </citation>
    <scope>NUCLEOTIDE SEQUENCE [LARGE SCALE GENOMIC DNA]</scope>
    <source>
        <strain evidence="2">cv. Nipponbare</strain>
    </source>
</reference>
<dbReference type="InParanoid" id="A0A0P0Y0J5"/>
<dbReference type="PaxDb" id="39947-A0A0P0Y0J5"/>
<organism evidence="1 2">
    <name type="scientific">Oryza sativa subsp. japonica</name>
    <name type="common">Rice</name>
    <dbReference type="NCBI Taxonomy" id="39947"/>
    <lineage>
        <taxon>Eukaryota</taxon>
        <taxon>Viridiplantae</taxon>
        <taxon>Streptophyta</taxon>
        <taxon>Embryophyta</taxon>
        <taxon>Tracheophyta</taxon>
        <taxon>Spermatophyta</taxon>
        <taxon>Magnoliopsida</taxon>
        <taxon>Liliopsida</taxon>
        <taxon>Poales</taxon>
        <taxon>Poaceae</taxon>
        <taxon>BOP clade</taxon>
        <taxon>Oryzoideae</taxon>
        <taxon>Oryzeae</taxon>
        <taxon>Oryzinae</taxon>
        <taxon>Oryza</taxon>
        <taxon>Oryza sativa</taxon>
    </lineage>
</organism>
<evidence type="ECO:0000313" key="1">
    <source>
        <dbReference type="EMBL" id="BAT13153.1"/>
    </source>
</evidence>
<protein>
    <submittedName>
        <fullName evidence="1">Os11g0208850 protein</fullName>
    </submittedName>
</protein>
<sequence length="108" mass="11858">MLSMTRFPLSKRIALVFMLVLACAVLLAICLDHTVYSVARFMMMARLLPFCENFSCVSLISRSVIGLSLLATHTVVQTGILLNHMARYHPGEVMLPYLLAMPSGSAGL</sequence>
<accession>A0A0P0Y0J5</accession>
<evidence type="ECO:0000313" key="2">
    <source>
        <dbReference type="Proteomes" id="UP000059680"/>
    </source>
</evidence>
<gene>
    <name evidence="1" type="ordered locus">Os11g0208850</name>
    <name evidence="1" type="ORF">OSNPB_110208850</name>
</gene>
<dbReference type="EMBL" id="AP014967">
    <property type="protein sequence ID" value="BAT13153.1"/>
    <property type="molecule type" value="Genomic_DNA"/>
</dbReference>
<proteinExistence type="predicted"/>